<dbReference type="GeneID" id="18812565"/>
<dbReference type="OrthoDB" id="3269417at2759"/>
<dbReference type="RefSeq" id="XP_007314215.1">
    <property type="nucleotide sequence ID" value="XM_007314153.1"/>
</dbReference>
<dbReference type="EMBL" id="GL945429">
    <property type="protein sequence ID" value="EGO29973.1"/>
    <property type="molecule type" value="Genomic_DNA"/>
</dbReference>
<dbReference type="AlphaFoldDB" id="F8NIQ8"/>
<evidence type="ECO:0000313" key="2">
    <source>
        <dbReference type="EMBL" id="EGO29973.1"/>
    </source>
</evidence>
<name>F8NIQ8_SERL9</name>
<evidence type="ECO:0000256" key="1">
    <source>
        <dbReference type="SAM" id="MobiDB-lite"/>
    </source>
</evidence>
<proteinExistence type="predicted"/>
<dbReference type="HOGENOM" id="CLU_756862_0_0_1"/>
<dbReference type="Proteomes" id="UP000008064">
    <property type="component" value="Unassembled WGS sequence"/>
</dbReference>
<dbReference type="KEGG" id="sla:SERLADRAFT_405757"/>
<reference evidence="2" key="1">
    <citation type="submission" date="2011-04" db="EMBL/GenBank/DDBJ databases">
        <title>Evolution of plant cell wall degrading machinery underlies the functional diversity of forest fungi.</title>
        <authorList>
            <consortium name="US DOE Joint Genome Institute (JGI-PGF)"/>
            <person name="Eastwood D.C."/>
            <person name="Floudas D."/>
            <person name="Binder M."/>
            <person name="Majcherczyk A."/>
            <person name="Schneider P."/>
            <person name="Aerts A."/>
            <person name="Asiegbu F.O."/>
            <person name="Baker S.E."/>
            <person name="Barry K."/>
            <person name="Bendiksby M."/>
            <person name="Blumentritt M."/>
            <person name="Coutinho P.M."/>
            <person name="Cullen D."/>
            <person name="Cullen D."/>
            <person name="Gathman A."/>
            <person name="Goodell B."/>
            <person name="Henrissat B."/>
            <person name="Ihrmark K."/>
            <person name="Kauserud H."/>
            <person name="Kohler A."/>
            <person name="LaButti K."/>
            <person name="Lapidus A."/>
            <person name="Lavin J.L."/>
            <person name="Lee Y.-H."/>
            <person name="Lindquist E."/>
            <person name="Lilly W."/>
            <person name="Lucas S."/>
            <person name="Morin E."/>
            <person name="Murat C."/>
            <person name="Oguiza J.A."/>
            <person name="Park J."/>
            <person name="Pisabarro A.G."/>
            <person name="Riley R."/>
            <person name="Rosling A."/>
            <person name="Salamov A."/>
            <person name="Schmidt O."/>
            <person name="Schmutz J."/>
            <person name="Skrede I."/>
            <person name="Stenlid J."/>
            <person name="Wiebenga A."/>
            <person name="Xie X."/>
            <person name="Kues U."/>
            <person name="Hibbett D.S."/>
            <person name="Hoffmeister D."/>
            <person name="Hogberg N."/>
            <person name="Martin F."/>
            <person name="Grigoriev I.V."/>
            <person name="Watkinson S.C."/>
        </authorList>
    </citation>
    <scope>NUCLEOTIDE SEQUENCE</scope>
    <source>
        <strain evidence="2">S7.9</strain>
    </source>
</reference>
<gene>
    <name evidence="2" type="ORF">SERLADRAFT_405757</name>
</gene>
<accession>F8NIQ8</accession>
<protein>
    <submittedName>
        <fullName evidence="2">Uncharacterized protein</fullName>
    </submittedName>
</protein>
<sequence>MPLIFKLPDSFKDFAKVHAGTNKLSDVFLTHCQHYPKKILIASIKNLGSCPYTRKKISAARDLIYKKNYAVNNQRIKELLADKSMVPNLNAFLNRLGPLGFNVYPMLVVDFMHEVELGVWKSLFIHLMRILSSINVGLLDVLGSRYGQVPTFSRDTIWRFTTNSSEMKRMATHNYEDLLQHIGAGDKIPWSFLVPQSCHLVPGFAEGEMHPDRVGMSKMAQDGEDWKQYYVNRFVDRDMTMQYYWGLGMGHVYACGKSLAASESSTSICADIMQDTSSSSILQISPEAERPEQAEEDEGTAQDDHLCPHVEDDDSDVELTLQDREGINLSSDNGSVLDCSNEEDTMDKDMLLMMDDMYRSDVDYND</sequence>
<feature type="region of interest" description="Disordered" evidence="1">
    <location>
        <begin position="286"/>
        <end position="311"/>
    </location>
</feature>
<feature type="region of interest" description="Disordered" evidence="1">
    <location>
        <begin position="324"/>
        <end position="343"/>
    </location>
</feature>
<organism>
    <name type="scientific">Serpula lacrymans var. lacrymans (strain S7.9)</name>
    <name type="common">Dry rot fungus</name>
    <dbReference type="NCBI Taxonomy" id="578457"/>
    <lineage>
        <taxon>Eukaryota</taxon>
        <taxon>Fungi</taxon>
        <taxon>Dikarya</taxon>
        <taxon>Basidiomycota</taxon>
        <taxon>Agaricomycotina</taxon>
        <taxon>Agaricomycetes</taxon>
        <taxon>Agaricomycetidae</taxon>
        <taxon>Boletales</taxon>
        <taxon>Coniophorineae</taxon>
        <taxon>Serpulaceae</taxon>
        <taxon>Serpula</taxon>
    </lineage>
</organism>